<evidence type="ECO:0000313" key="2">
    <source>
        <dbReference type="Proteomes" id="UP000830639"/>
    </source>
</evidence>
<protein>
    <submittedName>
        <fullName evidence="1">Uncharacterized protein</fullName>
    </submittedName>
</protein>
<evidence type="ECO:0000313" key="1">
    <source>
        <dbReference type="EMBL" id="UPM52625.1"/>
    </source>
</evidence>
<accession>A0ABY4JJX5</accession>
<proteinExistence type="predicted"/>
<name>A0ABY4JJX5_9BACI</name>
<sequence length="56" mass="6440">MENLEKNSPKTSINCPNCNSTISKNDENGNISDEIQEHYLYECPNCGKPELFYNKK</sequence>
<gene>
    <name evidence="1" type="ORF">MY490_12340</name>
</gene>
<dbReference type="RefSeq" id="WP_248265989.1">
    <property type="nucleotide sequence ID" value="NZ_CP096034.1"/>
</dbReference>
<dbReference type="Proteomes" id="UP000830639">
    <property type="component" value="Chromosome"/>
</dbReference>
<organism evidence="1 2">
    <name type="scientific">Gottfriedia acidiceleris</name>
    <dbReference type="NCBI Taxonomy" id="371036"/>
    <lineage>
        <taxon>Bacteria</taxon>
        <taxon>Bacillati</taxon>
        <taxon>Bacillota</taxon>
        <taxon>Bacilli</taxon>
        <taxon>Bacillales</taxon>
        <taxon>Bacillaceae</taxon>
        <taxon>Gottfriedia</taxon>
    </lineage>
</organism>
<reference evidence="1 2" key="1">
    <citation type="submission" date="2022-04" db="EMBL/GenBank/DDBJ databases">
        <title>Mechanism of arsenic methylation and mitigation arsenic toxicity by Bacillus sp. LH14 from an Arsenic-Contaminated Paddy Soil.</title>
        <authorList>
            <person name="Wang D."/>
        </authorList>
    </citation>
    <scope>NUCLEOTIDE SEQUENCE [LARGE SCALE GENOMIC DNA]</scope>
    <source>
        <strain evidence="1 2">LH14</strain>
    </source>
</reference>
<keyword evidence="2" id="KW-1185">Reference proteome</keyword>
<dbReference type="EMBL" id="CP096034">
    <property type="protein sequence ID" value="UPM52625.1"/>
    <property type="molecule type" value="Genomic_DNA"/>
</dbReference>